<feature type="transmembrane region" description="Helical" evidence="5">
    <location>
        <begin position="7"/>
        <end position="30"/>
    </location>
</feature>
<feature type="transmembrane region" description="Helical" evidence="5">
    <location>
        <begin position="183"/>
        <end position="204"/>
    </location>
</feature>
<dbReference type="PANTHER" id="PTHR39344:SF1">
    <property type="entry name" value="UPF0182 PROTEIN SLL1060"/>
    <property type="match status" value="1"/>
</dbReference>
<feature type="transmembrane region" description="Helical" evidence="5">
    <location>
        <begin position="271"/>
        <end position="290"/>
    </location>
</feature>
<dbReference type="EMBL" id="MEUI01000008">
    <property type="protein sequence ID" value="OGC35094.1"/>
    <property type="molecule type" value="Genomic_DNA"/>
</dbReference>
<dbReference type="Pfam" id="PF03699">
    <property type="entry name" value="UPF0182"/>
    <property type="match status" value="1"/>
</dbReference>
<dbReference type="InterPro" id="IPR005372">
    <property type="entry name" value="UPF0182"/>
</dbReference>
<evidence type="ECO:0000313" key="7">
    <source>
        <dbReference type="Proteomes" id="UP000177309"/>
    </source>
</evidence>
<organism evidence="6 7">
    <name type="scientific">candidate division WOR-1 bacterium RIFOXYC2_FULL_41_25</name>
    <dbReference type="NCBI Taxonomy" id="1802586"/>
    <lineage>
        <taxon>Bacteria</taxon>
        <taxon>Bacillati</taxon>
        <taxon>Saganbacteria</taxon>
    </lineage>
</organism>
<evidence type="ECO:0000256" key="5">
    <source>
        <dbReference type="HAMAP-Rule" id="MF_01600"/>
    </source>
</evidence>
<feature type="transmembrane region" description="Helical" evidence="5">
    <location>
        <begin position="297"/>
        <end position="318"/>
    </location>
</feature>
<gene>
    <name evidence="6" type="ORF">A2462_06010</name>
</gene>
<evidence type="ECO:0000256" key="4">
    <source>
        <dbReference type="ARBA" id="ARBA00023136"/>
    </source>
</evidence>
<evidence type="ECO:0000256" key="2">
    <source>
        <dbReference type="ARBA" id="ARBA00022692"/>
    </source>
</evidence>
<keyword evidence="4 5" id="KW-0472">Membrane</keyword>
<reference evidence="6 7" key="1">
    <citation type="journal article" date="2016" name="Nat. Commun.">
        <title>Thousands of microbial genomes shed light on interconnected biogeochemical processes in an aquifer system.</title>
        <authorList>
            <person name="Anantharaman K."/>
            <person name="Brown C.T."/>
            <person name="Hug L.A."/>
            <person name="Sharon I."/>
            <person name="Castelle C.J."/>
            <person name="Probst A.J."/>
            <person name="Thomas B.C."/>
            <person name="Singh A."/>
            <person name="Wilkins M.J."/>
            <person name="Karaoz U."/>
            <person name="Brodie E.L."/>
            <person name="Williams K.H."/>
            <person name="Hubbard S.S."/>
            <person name="Banfield J.F."/>
        </authorList>
    </citation>
    <scope>NUCLEOTIDE SEQUENCE [LARGE SCALE GENOMIC DNA]</scope>
</reference>
<feature type="transmembrane region" description="Helical" evidence="5">
    <location>
        <begin position="127"/>
        <end position="148"/>
    </location>
</feature>
<dbReference type="HAMAP" id="MF_01600">
    <property type="entry name" value="UPF0182"/>
    <property type="match status" value="1"/>
</dbReference>
<keyword evidence="2 5" id="KW-0812">Transmembrane</keyword>
<evidence type="ECO:0000256" key="3">
    <source>
        <dbReference type="ARBA" id="ARBA00022989"/>
    </source>
</evidence>
<evidence type="ECO:0000256" key="1">
    <source>
        <dbReference type="ARBA" id="ARBA00022475"/>
    </source>
</evidence>
<comment type="caution">
    <text evidence="6">The sequence shown here is derived from an EMBL/GenBank/DDBJ whole genome shotgun (WGS) entry which is preliminary data.</text>
</comment>
<feature type="transmembrane region" description="Helical" evidence="5">
    <location>
        <begin position="50"/>
        <end position="70"/>
    </location>
</feature>
<dbReference type="GO" id="GO:0005886">
    <property type="term" value="C:plasma membrane"/>
    <property type="evidence" value="ECO:0007669"/>
    <property type="project" value="UniProtKB-SubCell"/>
</dbReference>
<dbReference type="GO" id="GO:0005576">
    <property type="term" value="C:extracellular region"/>
    <property type="evidence" value="ECO:0007669"/>
    <property type="project" value="TreeGrafter"/>
</dbReference>
<dbReference type="PANTHER" id="PTHR39344">
    <property type="entry name" value="UPF0182 PROTEIN SLL1060"/>
    <property type="match status" value="1"/>
</dbReference>
<feature type="transmembrane region" description="Helical" evidence="5">
    <location>
        <begin position="224"/>
        <end position="242"/>
    </location>
</feature>
<evidence type="ECO:0000313" key="6">
    <source>
        <dbReference type="EMBL" id="OGC35094.1"/>
    </source>
</evidence>
<keyword evidence="1 5" id="KW-1003">Cell membrane</keyword>
<dbReference type="Proteomes" id="UP000177309">
    <property type="component" value="Unassembled WGS sequence"/>
</dbReference>
<accession>A0A1F4TQT7</accession>
<name>A0A1F4TQT7_UNCSA</name>
<proteinExistence type="inferred from homology"/>
<protein>
    <recommendedName>
        <fullName evidence="5">UPF0182 protein A2462_06010</fullName>
    </recommendedName>
</protein>
<comment type="subcellular location">
    <subcellularLocation>
        <location evidence="5">Cell membrane</location>
        <topology evidence="5">Multi-pass membrane protein</topology>
    </subcellularLocation>
</comment>
<sequence>MRRFPLAITIILVFIVWSLISALISIYPNFLWLQNLGFSAIFWINLKAKVLTGLAFGLLFLVIAAVNIYVANRLTKGLKKNGVRRKSPDIQKMIEQLFGEGGGANDNDDDQIIDVGPQPEGHDRANLFWLLGILVVALFMGLSALTQWQVVLKALNASSFGIADPIFNKDIGFYVFQFPLLKFIQGFIMSALMISGLAALWIYFTKNGFSLEQVEVSFARGVKAHLALLLALLTGVFAWGLWLGRLEILYSARGIVFGAGYTDVNAQLLGYNLQILVLFVLSALFLINIFQKDYKLPLVGAATYLVVAVVMGGIYPAFIQNLQVKPNEISMESPYIANGIKFTRQAYGLDNIEEKEFAAEQDLSLADLRRNTQTISNIRLWDPRPIKKTYNQLQGIRLYYDFADVDVDRYQINGKYQEVMLSPRELKISKLPAKAQNWVNQHLSFTHGYGVCLSPVNEKTSDGLPNLLVKDIPPVSSTDLKIERPEIYYGEESDNYVFVKTKEKEFDYPKGDSNVYSTYQGKGGVQISSFLRRLAFAINFSDLKILLTDYITKDSRIMFNRSIAGRVKTIAPFLSYDSDPYLVISKGQLYWIQDAYTTSNLYPYSDPTGTSYARFNYIRNSVKAVVNAYDGSVDFYIIDAADPLAKTYQKIYPGLFKSFAQMPEDLKKHLRYPYDLFMIQAHKYATFHMDEPQVYYNQEDLWNIPKEIYAGNEQLMEAYYIIMRLPKEKREEFLLMLPFTPNNKDNMIAWLAGRSDMPNYGKLIVYKFPKDKLVYGPMQVEARIDQQTEISQQFTLWGQGGSRVIRGNLLAIPIKNSIVYVEPVYLEASSGELPQLKRIIVVYGNNVAMGESLDSAFSQVFSGRVRSSVKLEEKTESYLNPKELAQKALNVFDQAQSNLKQGNFGSYGEKLNELKKLLQDLAK</sequence>
<comment type="similarity">
    <text evidence="5">Belongs to the UPF0182 family.</text>
</comment>
<dbReference type="AlphaFoldDB" id="A0A1F4TQT7"/>
<keyword evidence="3 5" id="KW-1133">Transmembrane helix</keyword>